<dbReference type="PANTHER" id="PTHR45947">
    <property type="entry name" value="SULFOQUINOVOSYL TRANSFERASE SQD2"/>
    <property type="match status" value="1"/>
</dbReference>
<evidence type="ECO:0000313" key="4">
    <source>
        <dbReference type="Proteomes" id="UP001500420"/>
    </source>
</evidence>
<protein>
    <submittedName>
        <fullName evidence="3">Glycosyltransferase family 4 protein</fullName>
    </submittedName>
</protein>
<organism evidence="3 4">
    <name type="scientific">Natronoarchaeum mannanilyticum</name>
    <dbReference type="NCBI Taxonomy" id="926360"/>
    <lineage>
        <taxon>Archaea</taxon>
        <taxon>Methanobacteriati</taxon>
        <taxon>Methanobacteriota</taxon>
        <taxon>Stenosarchaea group</taxon>
        <taxon>Halobacteria</taxon>
        <taxon>Halobacteriales</taxon>
        <taxon>Natronoarchaeaceae</taxon>
    </lineage>
</organism>
<dbReference type="PANTHER" id="PTHR45947:SF3">
    <property type="entry name" value="SULFOQUINOVOSYL TRANSFERASE SQD2"/>
    <property type="match status" value="1"/>
</dbReference>
<proteinExistence type="predicted"/>
<dbReference type="RefSeq" id="WP_343776017.1">
    <property type="nucleotide sequence ID" value="NZ_BAAADV010000008.1"/>
</dbReference>
<dbReference type="SUPFAM" id="SSF53756">
    <property type="entry name" value="UDP-Glycosyltransferase/glycogen phosphorylase"/>
    <property type="match status" value="1"/>
</dbReference>
<dbReference type="InterPro" id="IPR050194">
    <property type="entry name" value="Glycosyltransferase_grp1"/>
</dbReference>
<dbReference type="GO" id="GO:0016758">
    <property type="term" value="F:hexosyltransferase activity"/>
    <property type="evidence" value="ECO:0007669"/>
    <property type="project" value="TreeGrafter"/>
</dbReference>
<dbReference type="Pfam" id="PF00534">
    <property type="entry name" value="Glycos_transf_1"/>
    <property type="match status" value="1"/>
</dbReference>
<keyword evidence="4" id="KW-1185">Reference proteome</keyword>
<evidence type="ECO:0000313" key="3">
    <source>
        <dbReference type="EMBL" id="GAA0683088.1"/>
    </source>
</evidence>
<dbReference type="Proteomes" id="UP001500420">
    <property type="component" value="Unassembled WGS sequence"/>
</dbReference>
<evidence type="ECO:0000259" key="1">
    <source>
        <dbReference type="Pfam" id="PF00534"/>
    </source>
</evidence>
<name>A0AAV3TED2_9EURY</name>
<dbReference type="Pfam" id="PF13439">
    <property type="entry name" value="Glyco_transf_4"/>
    <property type="match status" value="1"/>
</dbReference>
<comment type="caution">
    <text evidence="3">The sequence shown here is derived from an EMBL/GenBank/DDBJ whole genome shotgun (WGS) entry which is preliminary data.</text>
</comment>
<sequence length="423" mass="45738">MHVLVAAHDFYPDPGAGGTGRYVYETARRLVDRGHRVSVVTRRRGDVPRRGTVEGIRVARYDCSIAEEWAGSIAGQLPRAVRAVATAIDDLTGGRPDLFSVQGHVTGLLADRAVDNDVPRVATFHSPWPTEYRIRTRESELAPWRRALNVELRLLVERRLLSRCDRVVTLSEYMGEECRRVYGLPADADHAVIPGGVDVERFRPDVGTYAPIAGATDDTSDADATVGANGGTLSGDSISFLTVRRLSKRMGHDLLLAAFAKVLDRYPGARLFVAGDGPLRDDLERRAVELGVDDRTTFLGYVPDEELPAAYATADAFVLPTTELEGFGLATLEALSSGTPVVGTPVGGTVEVLGSLVDRPSVPDELLLSSVDASELAGGMGVLADLDAAALQSLGRTCRRYAREQYTWDRTVTRLEAYYLAGG</sequence>
<feature type="domain" description="Glycosyltransferase subfamily 4-like N-terminal" evidence="2">
    <location>
        <begin position="17"/>
        <end position="201"/>
    </location>
</feature>
<feature type="domain" description="Glycosyl transferase family 1" evidence="1">
    <location>
        <begin position="236"/>
        <end position="357"/>
    </location>
</feature>
<dbReference type="Gene3D" id="3.40.50.2000">
    <property type="entry name" value="Glycogen Phosphorylase B"/>
    <property type="match status" value="2"/>
</dbReference>
<accession>A0AAV3TED2</accession>
<dbReference type="InterPro" id="IPR028098">
    <property type="entry name" value="Glyco_trans_4-like_N"/>
</dbReference>
<dbReference type="EMBL" id="BAAADV010000008">
    <property type="protein sequence ID" value="GAA0683088.1"/>
    <property type="molecule type" value="Genomic_DNA"/>
</dbReference>
<dbReference type="CDD" id="cd03801">
    <property type="entry name" value="GT4_PimA-like"/>
    <property type="match status" value="1"/>
</dbReference>
<dbReference type="AlphaFoldDB" id="A0AAV3TED2"/>
<dbReference type="InterPro" id="IPR001296">
    <property type="entry name" value="Glyco_trans_1"/>
</dbReference>
<reference evidence="3 4" key="1">
    <citation type="journal article" date="2019" name="Int. J. Syst. Evol. Microbiol.">
        <title>The Global Catalogue of Microorganisms (GCM) 10K type strain sequencing project: providing services to taxonomists for standard genome sequencing and annotation.</title>
        <authorList>
            <consortium name="The Broad Institute Genomics Platform"/>
            <consortium name="The Broad Institute Genome Sequencing Center for Infectious Disease"/>
            <person name="Wu L."/>
            <person name="Ma J."/>
        </authorList>
    </citation>
    <scope>NUCLEOTIDE SEQUENCE [LARGE SCALE GENOMIC DNA]</scope>
    <source>
        <strain evidence="3 4">JCM 16328</strain>
    </source>
</reference>
<gene>
    <name evidence="3" type="ORF">GCM10009020_35610</name>
</gene>
<evidence type="ECO:0000259" key="2">
    <source>
        <dbReference type="Pfam" id="PF13439"/>
    </source>
</evidence>